<evidence type="ECO:0000256" key="1">
    <source>
        <dbReference type="ARBA" id="ARBA00009716"/>
    </source>
</evidence>
<sequence>MSLSLLSRYAFFAACLLFTLIGLAFLDRPWLWPLTLVTALLSLVGIGDLLQSRQAVRRNYPILGNIRYLVEGIRPEIRQYLLEADGDKLPFSRAQRSLVYARAKNEGADKAFGTLLDVYQNGYEFISHSMCPAPLADPASFRVSIGGPQCRQPYSASLFNISAMSFGSLSANAIRALNQGARLGDFAHDTGEGSISPYHREHGGDLIWEIGSGYFGCRDDQGRFDPTRFAEQAASPQVRMIEIKLSQGAKPGHGGILPRHKVTAEISATRGVPMGQDCVSPSRHSAFSTPIELLQFIAQLRQLAEGKPVGFKLCLGHPWEFMGIAKAMLETGILPDFIVIDGTEGGTGAAPLEFTDHLGVPMREGLLFVHNTLVGLNLRDKIRLGASGKIVSAFDIACVLAIGADWANAARGFMFAIGCIQSQSCHTNKCPTGVATQDPLRQRALVVADKAQRVHNFHRNTLKALAEMLAAAGLEHPGQLDAKHLVRRMSATEIKLFAQQHVFLKPGELLGEAIEGEFYARMWQLARADSFAAA</sequence>
<dbReference type="Pfam" id="PF01645">
    <property type="entry name" value="Glu_synthase"/>
    <property type="match status" value="1"/>
</dbReference>
<name>A0ABS5PYK7_9PSED</name>
<feature type="transmembrane region" description="Helical" evidence="3">
    <location>
        <begin position="9"/>
        <end position="26"/>
    </location>
</feature>
<organism evidence="5 6">
    <name type="scientific">Pseudomonas lalucatii</name>
    <dbReference type="NCBI Taxonomy" id="1424203"/>
    <lineage>
        <taxon>Bacteria</taxon>
        <taxon>Pseudomonadati</taxon>
        <taxon>Pseudomonadota</taxon>
        <taxon>Gammaproteobacteria</taxon>
        <taxon>Pseudomonadales</taxon>
        <taxon>Pseudomonadaceae</taxon>
        <taxon>Pseudomonas</taxon>
    </lineage>
</organism>
<dbReference type="PIRSF" id="PIRSF500060">
    <property type="entry name" value="UCP500060"/>
    <property type="match status" value="1"/>
</dbReference>
<dbReference type="InterPro" id="IPR013785">
    <property type="entry name" value="Aldolase_TIM"/>
</dbReference>
<evidence type="ECO:0000259" key="4">
    <source>
        <dbReference type="Pfam" id="PF01645"/>
    </source>
</evidence>
<keyword evidence="3" id="KW-0812">Transmembrane</keyword>
<dbReference type="InterPro" id="IPR002932">
    <property type="entry name" value="Glu_synthdom"/>
</dbReference>
<evidence type="ECO:0000256" key="3">
    <source>
        <dbReference type="SAM" id="Phobius"/>
    </source>
</evidence>
<evidence type="ECO:0000313" key="6">
    <source>
        <dbReference type="Proteomes" id="UP001196601"/>
    </source>
</evidence>
<dbReference type="Gene3D" id="3.20.20.70">
    <property type="entry name" value="Aldolase class I"/>
    <property type="match status" value="1"/>
</dbReference>
<evidence type="ECO:0000313" key="5">
    <source>
        <dbReference type="EMBL" id="MBS7661399.1"/>
    </source>
</evidence>
<dbReference type="RefSeq" id="WP_213638730.1">
    <property type="nucleotide sequence ID" value="NZ_JADPMV010000001.1"/>
</dbReference>
<keyword evidence="3" id="KW-1133">Transmembrane helix</keyword>
<dbReference type="PIRSF" id="PIRSF006429">
    <property type="entry name" value="GOGAT_lg_2"/>
    <property type="match status" value="1"/>
</dbReference>
<feature type="transmembrane region" description="Helical" evidence="3">
    <location>
        <begin position="32"/>
        <end position="50"/>
    </location>
</feature>
<keyword evidence="3" id="KW-0472">Membrane</keyword>
<dbReference type="Proteomes" id="UP001196601">
    <property type="component" value="Unassembled WGS sequence"/>
</dbReference>
<feature type="domain" description="Glutamate synthase" evidence="4">
    <location>
        <begin position="157"/>
        <end position="474"/>
    </location>
</feature>
<dbReference type="SUPFAM" id="SSF51395">
    <property type="entry name" value="FMN-linked oxidoreductases"/>
    <property type="match status" value="1"/>
</dbReference>
<dbReference type="InterPro" id="IPR027283">
    <property type="entry name" value="YerD"/>
</dbReference>
<gene>
    <name evidence="5" type="ORF">I0D00_05480</name>
</gene>
<accession>A0ABS5PYK7</accession>
<evidence type="ECO:0000256" key="2">
    <source>
        <dbReference type="PIRNR" id="PIRNR006429"/>
    </source>
</evidence>
<protein>
    <submittedName>
        <fullName evidence="5">FMN-binding glutamate synthase family protein</fullName>
    </submittedName>
</protein>
<comment type="similarity">
    <text evidence="1 2">Belongs to the glutamate synthase family.</text>
</comment>
<dbReference type="CDD" id="cd02808">
    <property type="entry name" value="GltS_FMN"/>
    <property type="match status" value="1"/>
</dbReference>
<dbReference type="InterPro" id="IPR024188">
    <property type="entry name" value="GltB"/>
</dbReference>
<dbReference type="EMBL" id="JADPMV010000001">
    <property type="protein sequence ID" value="MBS7661399.1"/>
    <property type="molecule type" value="Genomic_DNA"/>
</dbReference>
<dbReference type="PANTHER" id="PTHR43819">
    <property type="entry name" value="ARCHAEAL-TYPE GLUTAMATE SYNTHASE [NADPH]"/>
    <property type="match status" value="1"/>
</dbReference>
<proteinExistence type="inferred from homology"/>
<comment type="caution">
    <text evidence="5">The sequence shown here is derived from an EMBL/GenBank/DDBJ whole genome shotgun (WGS) entry which is preliminary data.</text>
</comment>
<dbReference type="PANTHER" id="PTHR43819:SF1">
    <property type="entry name" value="ARCHAEAL-TYPE GLUTAMATE SYNTHASE [NADPH]"/>
    <property type="match status" value="1"/>
</dbReference>
<keyword evidence="6" id="KW-1185">Reference proteome</keyword>
<reference evidence="5 6" key="1">
    <citation type="journal article" date="2021" name="Syst. Appl. Microbiol.">
        <title>Pseudomonas lalucatii sp. nov. isolated from Vallgornera, a karstic cave in Mallorca, Western Mediterranean.</title>
        <authorList>
            <person name="Busquets A."/>
            <person name="Mulet M."/>
            <person name="Gomila M."/>
            <person name="Garcia-Valdes E."/>
        </authorList>
    </citation>
    <scope>NUCLEOTIDE SEQUENCE [LARGE SCALE GENOMIC DNA]</scope>
    <source>
        <strain evidence="5 6">R1b54</strain>
    </source>
</reference>